<dbReference type="InterPro" id="IPR036388">
    <property type="entry name" value="WH-like_DNA-bd_sf"/>
</dbReference>
<dbReference type="InterPro" id="IPR032710">
    <property type="entry name" value="NTF2-like_dom_sf"/>
</dbReference>
<evidence type="ECO:0000256" key="1">
    <source>
        <dbReference type="ARBA" id="ARBA00011344"/>
    </source>
</evidence>
<proteinExistence type="predicted"/>
<dbReference type="AlphaFoldDB" id="A0A1J5SIT4"/>
<evidence type="ECO:0000313" key="4">
    <source>
        <dbReference type="EMBL" id="OIR07835.1"/>
    </source>
</evidence>
<dbReference type="GO" id="GO:0016987">
    <property type="term" value="F:sigma factor activity"/>
    <property type="evidence" value="ECO:0007669"/>
    <property type="project" value="InterPro"/>
</dbReference>
<reference evidence="4" key="1">
    <citation type="submission" date="2016-10" db="EMBL/GenBank/DDBJ databases">
        <title>Sequence of Gallionella enrichment culture.</title>
        <authorList>
            <person name="Poehlein A."/>
            <person name="Muehling M."/>
            <person name="Daniel R."/>
        </authorList>
    </citation>
    <scope>NUCLEOTIDE SEQUENCE</scope>
</reference>
<sequence>MNPSPEIFHQYRSRLTGIAYRMLGSRADAEDILQEAYIRWLAADVASLRSPEAWLVTVVTRLSIDRLRLAKKERDIYIGEWIPEPWVMEETPPPERAMELAGDISIAFLMMLERLAPEERAAFLLHEVFDFGYPEVAQMLGKSQDACRQIVHRAKVRVRQDRPRFEVSRESSVRLLEKFIAATRTGDRTQVMELLAGDVTVTGDGGGKVPTISKVLRGARGVSRFYCGLARLFQGRLECRIAEINGMPGILRYLDGSLESATSILTDGVRVLDIYIVRNPDKLRLIEPRSI</sequence>
<dbReference type="NCBIfam" id="NF007214">
    <property type="entry name" value="PRK09636.1"/>
    <property type="match status" value="1"/>
</dbReference>
<evidence type="ECO:0000259" key="2">
    <source>
        <dbReference type="Pfam" id="PF04542"/>
    </source>
</evidence>
<dbReference type="PANTHER" id="PTHR30173:SF36">
    <property type="entry name" value="ECF RNA POLYMERASE SIGMA FACTOR SIGJ"/>
    <property type="match status" value="1"/>
</dbReference>
<dbReference type="InterPro" id="IPR014303">
    <property type="entry name" value="RNA_pol_sigma-70_ECF"/>
</dbReference>
<evidence type="ECO:0000259" key="3">
    <source>
        <dbReference type="Pfam" id="PF08281"/>
    </source>
</evidence>
<dbReference type="NCBIfam" id="TIGR02937">
    <property type="entry name" value="sigma70-ECF"/>
    <property type="match status" value="1"/>
</dbReference>
<organism evidence="4">
    <name type="scientific">mine drainage metagenome</name>
    <dbReference type="NCBI Taxonomy" id="410659"/>
    <lineage>
        <taxon>unclassified sequences</taxon>
        <taxon>metagenomes</taxon>
        <taxon>ecological metagenomes</taxon>
    </lineage>
</organism>
<protein>
    <submittedName>
        <fullName evidence="4">ECF RNA polymerase sigma factor SigJ</fullName>
    </submittedName>
</protein>
<feature type="domain" description="RNA polymerase sigma-70 region 2" evidence="2">
    <location>
        <begin position="8"/>
        <end position="71"/>
    </location>
</feature>
<dbReference type="NCBIfam" id="TIGR02957">
    <property type="entry name" value="SigX4"/>
    <property type="match status" value="1"/>
</dbReference>
<comment type="caution">
    <text evidence="4">The sequence shown here is derived from an EMBL/GenBank/DDBJ whole genome shotgun (WGS) entry which is preliminary data.</text>
</comment>
<dbReference type="InterPro" id="IPR013325">
    <property type="entry name" value="RNA_pol_sigma_r2"/>
</dbReference>
<dbReference type="PANTHER" id="PTHR30173">
    <property type="entry name" value="SIGMA 19 FACTOR"/>
    <property type="match status" value="1"/>
</dbReference>
<accession>A0A1J5SIT4</accession>
<dbReference type="InterPro" id="IPR014284">
    <property type="entry name" value="RNA_pol_sigma-70_dom"/>
</dbReference>
<dbReference type="SUPFAM" id="SSF54427">
    <property type="entry name" value="NTF2-like"/>
    <property type="match status" value="1"/>
</dbReference>
<dbReference type="SUPFAM" id="SSF88659">
    <property type="entry name" value="Sigma3 and sigma4 domains of RNA polymerase sigma factors"/>
    <property type="match status" value="1"/>
</dbReference>
<dbReference type="Pfam" id="PF04542">
    <property type="entry name" value="Sigma70_r2"/>
    <property type="match status" value="1"/>
</dbReference>
<dbReference type="InterPro" id="IPR013324">
    <property type="entry name" value="RNA_pol_sigma_r3/r4-like"/>
</dbReference>
<dbReference type="Pfam" id="PF08281">
    <property type="entry name" value="Sigma70_r4_2"/>
    <property type="match status" value="1"/>
</dbReference>
<dbReference type="InterPro" id="IPR007627">
    <property type="entry name" value="RNA_pol_sigma70_r2"/>
</dbReference>
<gene>
    <name evidence="4" type="primary">sigJ_2</name>
    <name evidence="4" type="ORF">GALL_101170</name>
</gene>
<feature type="domain" description="RNA polymerase sigma factor 70 region 4 type 2" evidence="3">
    <location>
        <begin position="107"/>
        <end position="157"/>
    </location>
</feature>
<dbReference type="SUPFAM" id="SSF88946">
    <property type="entry name" value="Sigma2 domain of RNA polymerase sigma factors"/>
    <property type="match status" value="1"/>
</dbReference>
<dbReference type="Gene3D" id="1.10.10.10">
    <property type="entry name" value="Winged helix-like DNA-binding domain superfamily/Winged helix DNA-binding domain"/>
    <property type="match status" value="1"/>
</dbReference>
<dbReference type="Gene3D" id="1.10.1740.10">
    <property type="match status" value="1"/>
</dbReference>
<comment type="subunit">
    <text evidence="1">Interacts transiently with the RNA polymerase catalytic core formed by RpoA, RpoB, RpoC and RpoZ (2 alpha, 1 beta, 1 beta' and 1 omega subunit) to form the RNA polymerase holoenzyme that can initiate transcription.</text>
</comment>
<name>A0A1J5SIT4_9ZZZZ</name>
<dbReference type="EMBL" id="MLJW01000035">
    <property type="protein sequence ID" value="OIR07835.1"/>
    <property type="molecule type" value="Genomic_DNA"/>
</dbReference>
<dbReference type="GO" id="GO:0003677">
    <property type="term" value="F:DNA binding"/>
    <property type="evidence" value="ECO:0007669"/>
    <property type="project" value="InterPro"/>
</dbReference>
<dbReference type="InterPro" id="IPR013249">
    <property type="entry name" value="RNA_pol_sigma70_r4_t2"/>
</dbReference>
<dbReference type="InterPro" id="IPR052704">
    <property type="entry name" value="ECF_Sigma-70_Domain"/>
</dbReference>
<dbReference type="Gene3D" id="3.10.450.50">
    <property type="match status" value="1"/>
</dbReference>
<dbReference type="GO" id="GO:0006352">
    <property type="term" value="P:DNA-templated transcription initiation"/>
    <property type="evidence" value="ECO:0007669"/>
    <property type="project" value="InterPro"/>
</dbReference>